<sequence>MPQSNPKSGHRQNFSKVCYRSLREKEAEAEYKASSRLAVKAISRLGLGTASREKMQMEIQSEDPYLSSYNLSLMQDPRVQQYHRDKEQGSLHAGIGLSRYTDREGLPLIQLRQRVYYPANRPQSSDFIPADPVTFVVNGRKGISVVDAASHKTQGLEDADKEVVLSTTSTKVDLRLLTSLIVSGQLQLDLEGSRFSDHASVARLPARRETNPPKGHQLRNVASDFSEAIEGFFQVEGGFIMLPVGRHGLMPVYAEQLLLLEVRHVSKGSYQAVLAIHDTAYI</sequence>
<accession>A0A2R6RQ32</accession>
<dbReference type="Proteomes" id="UP000186601">
    <property type="component" value="Unassembled WGS sequence"/>
</dbReference>
<keyword evidence="3" id="KW-1185">Reference proteome</keyword>
<reference evidence="2 3" key="1">
    <citation type="submission" date="2018-02" db="EMBL/GenBank/DDBJ databases">
        <title>Genome sequence of the basidiomycete white-rot fungus Phlebia centrifuga.</title>
        <authorList>
            <person name="Granchi Z."/>
            <person name="Peng M."/>
            <person name="de Vries R.P."/>
            <person name="Hilden K."/>
            <person name="Makela M.R."/>
            <person name="Grigoriev I."/>
            <person name="Riley R."/>
        </authorList>
    </citation>
    <scope>NUCLEOTIDE SEQUENCE [LARGE SCALE GENOMIC DNA]</scope>
    <source>
        <strain evidence="2 3">FBCC195</strain>
    </source>
</reference>
<dbReference type="EMBL" id="MLYV02000502">
    <property type="protein sequence ID" value="PSR88822.1"/>
    <property type="molecule type" value="Genomic_DNA"/>
</dbReference>
<protein>
    <submittedName>
        <fullName evidence="2">Uncharacterized protein</fullName>
    </submittedName>
</protein>
<proteinExistence type="predicted"/>
<comment type="caution">
    <text evidence="2">The sequence shown here is derived from an EMBL/GenBank/DDBJ whole genome shotgun (WGS) entry which is preliminary data.</text>
</comment>
<dbReference type="EMBL" id="MLYV02000198">
    <property type="protein sequence ID" value="PSS32099.1"/>
    <property type="molecule type" value="Genomic_DNA"/>
</dbReference>
<name>A0A2R6RQ32_9APHY</name>
<evidence type="ECO:0000313" key="1">
    <source>
        <dbReference type="EMBL" id="PSR88822.1"/>
    </source>
</evidence>
<gene>
    <name evidence="2" type="ORF">PHLCEN_2v2140</name>
    <name evidence="1" type="ORF">PHLCEN_2v4971</name>
</gene>
<organism evidence="2 3">
    <name type="scientific">Hermanssonia centrifuga</name>
    <dbReference type="NCBI Taxonomy" id="98765"/>
    <lineage>
        <taxon>Eukaryota</taxon>
        <taxon>Fungi</taxon>
        <taxon>Dikarya</taxon>
        <taxon>Basidiomycota</taxon>
        <taxon>Agaricomycotina</taxon>
        <taxon>Agaricomycetes</taxon>
        <taxon>Polyporales</taxon>
        <taxon>Meruliaceae</taxon>
        <taxon>Hermanssonia</taxon>
    </lineage>
</organism>
<evidence type="ECO:0000313" key="3">
    <source>
        <dbReference type="Proteomes" id="UP000186601"/>
    </source>
</evidence>
<evidence type="ECO:0000313" key="2">
    <source>
        <dbReference type="EMBL" id="PSS32099.1"/>
    </source>
</evidence>
<dbReference type="AlphaFoldDB" id="A0A2R6RQ32"/>